<evidence type="ECO:0000256" key="10">
    <source>
        <dbReference type="SAM" id="MobiDB-lite"/>
    </source>
</evidence>
<dbReference type="STRING" id="50429.A0A2B4RW77"/>
<dbReference type="InterPro" id="IPR022966">
    <property type="entry name" value="RNase_II/R_CS"/>
</dbReference>
<evidence type="ECO:0000256" key="5">
    <source>
        <dbReference type="ARBA" id="ARBA00022801"/>
    </source>
</evidence>
<evidence type="ECO:0000256" key="1">
    <source>
        <dbReference type="ARBA" id="ARBA00007913"/>
    </source>
</evidence>
<dbReference type="CDD" id="cd18808">
    <property type="entry name" value="SF1_C_Upf1"/>
    <property type="match status" value="2"/>
</dbReference>
<organism evidence="12 13">
    <name type="scientific">Stylophora pistillata</name>
    <name type="common">Smooth cauliflower coral</name>
    <dbReference type="NCBI Taxonomy" id="50429"/>
    <lineage>
        <taxon>Eukaryota</taxon>
        <taxon>Metazoa</taxon>
        <taxon>Cnidaria</taxon>
        <taxon>Anthozoa</taxon>
        <taxon>Hexacorallia</taxon>
        <taxon>Scleractinia</taxon>
        <taxon>Astrocoeniina</taxon>
        <taxon>Pocilloporidae</taxon>
        <taxon>Stylophora</taxon>
    </lineage>
</organism>
<feature type="zinc finger region" description="C3H1-type" evidence="9">
    <location>
        <begin position="596"/>
        <end position="623"/>
    </location>
</feature>
<evidence type="ECO:0000259" key="11">
    <source>
        <dbReference type="PROSITE" id="PS50103"/>
    </source>
</evidence>
<dbReference type="OrthoDB" id="2285229at2759"/>
<name>A0A2B4RW77_STYPI</name>
<feature type="zinc finger region" description="C3H1-type" evidence="9">
    <location>
        <begin position="683"/>
        <end position="711"/>
    </location>
</feature>
<comment type="similarity">
    <text evidence="1">Belongs to the DNA2/NAM7 helicase family.</text>
</comment>
<gene>
    <name evidence="12" type="primary">HELZ2</name>
    <name evidence="12" type="ORF">AWC38_SpisGene14438</name>
</gene>
<keyword evidence="3" id="KW-0547">Nucleotide-binding</keyword>
<evidence type="ECO:0000313" key="13">
    <source>
        <dbReference type="Proteomes" id="UP000225706"/>
    </source>
</evidence>
<feature type="domain" description="C3H1-type" evidence="11">
    <location>
        <begin position="683"/>
        <end position="711"/>
    </location>
</feature>
<dbReference type="SUPFAM" id="SSF52540">
    <property type="entry name" value="P-loop containing nucleoside triphosphate hydrolases"/>
    <property type="match status" value="2"/>
</dbReference>
<dbReference type="GO" id="GO:0004540">
    <property type="term" value="F:RNA nuclease activity"/>
    <property type="evidence" value="ECO:0007669"/>
    <property type="project" value="InterPro"/>
</dbReference>
<dbReference type="SMART" id="SM00382">
    <property type="entry name" value="AAA"/>
    <property type="match status" value="2"/>
</dbReference>
<dbReference type="InterPro" id="IPR001900">
    <property type="entry name" value="RNase_II/R"/>
</dbReference>
<comment type="caution">
    <text evidence="12">The sequence shown here is derived from an EMBL/GenBank/DDBJ whole genome shotgun (WGS) entry which is preliminary data.</text>
</comment>
<evidence type="ECO:0000256" key="6">
    <source>
        <dbReference type="ARBA" id="ARBA00022806"/>
    </source>
</evidence>
<keyword evidence="4 9" id="KW-0863">Zinc-finger</keyword>
<feature type="region of interest" description="Disordered" evidence="10">
    <location>
        <begin position="420"/>
        <end position="448"/>
    </location>
</feature>
<dbReference type="SUPFAM" id="SSF90229">
    <property type="entry name" value="CCCH zinc finger"/>
    <property type="match status" value="1"/>
</dbReference>
<dbReference type="FunFam" id="3.40.50.300:FF:000419">
    <property type="entry name" value="Probable helicase with zinc finger domain"/>
    <property type="match status" value="1"/>
</dbReference>
<dbReference type="PROSITE" id="PS50103">
    <property type="entry name" value="ZF_C3H1"/>
    <property type="match status" value="2"/>
</dbReference>
<keyword evidence="6 12" id="KW-0347">Helicase</keyword>
<dbReference type="SUPFAM" id="SSF48452">
    <property type="entry name" value="TPR-like"/>
    <property type="match status" value="1"/>
</dbReference>
<dbReference type="SMART" id="SM00356">
    <property type="entry name" value="ZnF_C3H1"/>
    <property type="match status" value="2"/>
</dbReference>
<dbReference type="InterPro" id="IPR050534">
    <property type="entry name" value="Coronavir_polyprotein_1ab"/>
</dbReference>
<reference evidence="13" key="1">
    <citation type="journal article" date="2017" name="bioRxiv">
        <title>Comparative analysis of the genomes of Stylophora pistillata and Acropora digitifera provides evidence for extensive differences between species of corals.</title>
        <authorList>
            <person name="Voolstra C.R."/>
            <person name="Li Y."/>
            <person name="Liew Y.J."/>
            <person name="Baumgarten S."/>
            <person name="Zoccola D."/>
            <person name="Flot J.-F."/>
            <person name="Tambutte S."/>
            <person name="Allemand D."/>
            <person name="Aranda M."/>
        </authorList>
    </citation>
    <scope>NUCLEOTIDE SEQUENCE [LARGE SCALE GENOMIC DNA]</scope>
</reference>
<dbReference type="GO" id="GO:0008270">
    <property type="term" value="F:zinc ion binding"/>
    <property type="evidence" value="ECO:0007669"/>
    <property type="project" value="UniProtKB-KW"/>
</dbReference>
<dbReference type="InterPro" id="IPR047187">
    <property type="entry name" value="SF1_C_Upf1"/>
</dbReference>
<dbReference type="GO" id="GO:0043139">
    <property type="term" value="F:5'-3' DNA helicase activity"/>
    <property type="evidence" value="ECO:0007669"/>
    <property type="project" value="TreeGrafter"/>
</dbReference>
<evidence type="ECO:0000313" key="12">
    <source>
        <dbReference type="EMBL" id="PFX21079.1"/>
    </source>
</evidence>
<evidence type="ECO:0000256" key="2">
    <source>
        <dbReference type="ARBA" id="ARBA00022723"/>
    </source>
</evidence>
<proteinExistence type="inferred from homology"/>
<accession>A0A2B4RW77</accession>
<evidence type="ECO:0000256" key="8">
    <source>
        <dbReference type="ARBA" id="ARBA00022840"/>
    </source>
</evidence>
<dbReference type="SUPFAM" id="SSF50249">
    <property type="entry name" value="Nucleic acid-binding proteins"/>
    <property type="match status" value="1"/>
</dbReference>
<dbReference type="InterPro" id="IPR000571">
    <property type="entry name" value="Znf_CCCH"/>
</dbReference>
<dbReference type="InterPro" id="IPR012340">
    <property type="entry name" value="NA-bd_OB-fold"/>
</dbReference>
<dbReference type="EMBL" id="LSMT01000292">
    <property type="protein sequence ID" value="PFX21079.1"/>
    <property type="molecule type" value="Genomic_DNA"/>
</dbReference>
<evidence type="ECO:0000256" key="7">
    <source>
        <dbReference type="ARBA" id="ARBA00022833"/>
    </source>
</evidence>
<feature type="region of interest" description="Disordered" evidence="10">
    <location>
        <begin position="721"/>
        <end position="741"/>
    </location>
</feature>
<dbReference type="Gene3D" id="3.40.50.300">
    <property type="entry name" value="P-loop containing nucleotide triphosphate hydrolases"/>
    <property type="match status" value="4"/>
</dbReference>
<dbReference type="Pfam" id="PF13087">
    <property type="entry name" value="AAA_12"/>
    <property type="match status" value="2"/>
</dbReference>
<feature type="domain" description="C3H1-type" evidence="11">
    <location>
        <begin position="596"/>
        <end position="623"/>
    </location>
</feature>
<protein>
    <submittedName>
        <fullName evidence="12">Helicase with zinc finger domain 2</fullName>
    </submittedName>
</protein>
<dbReference type="Gene3D" id="1.25.40.10">
    <property type="entry name" value="Tetratricopeptide repeat domain"/>
    <property type="match status" value="1"/>
</dbReference>
<dbReference type="GO" id="GO:0005524">
    <property type="term" value="F:ATP binding"/>
    <property type="evidence" value="ECO:0007669"/>
    <property type="project" value="UniProtKB-KW"/>
</dbReference>
<dbReference type="Gene3D" id="4.10.1000.10">
    <property type="entry name" value="Zinc finger, CCCH-type"/>
    <property type="match status" value="1"/>
</dbReference>
<dbReference type="InterPro" id="IPR041677">
    <property type="entry name" value="DNA2/NAM7_AAA_11"/>
</dbReference>
<dbReference type="InterPro" id="IPR041679">
    <property type="entry name" value="DNA2/NAM7-like_C"/>
</dbReference>
<feature type="compositionally biased region" description="Acidic residues" evidence="10">
    <location>
        <begin position="721"/>
        <end position="732"/>
    </location>
</feature>
<keyword evidence="5" id="KW-0378">Hydrolase</keyword>
<feature type="compositionally biased region" description="Low complexity" evidence="10">
    <location>
        <begin position="252"/>
        <end position="262"/>
    </location>
</feature>
<keyword evidence="13" id="KW-1185">Reference proteome</keyword>
<keyword evidence="8" id="KW-0067">ATP-binding</keyword>
<feature type="region of interest" description="Disordered" evidence="10">
    <location>
        <begin position="349"/>
        <end position="400"/>
    </location>
</feature>
<dbReference type="Pfam" id="PF00773">
    <property type="entry name" value="RNB"/>
    <property type="match status" value="1"/>
</dbReference>
<dbReference type="InterPro" id="IPR027417">
    <property type="entry name" value="P-loop_NTPase"/>
</dbReference>
<keyword evidence="7 9" id="KW-0862">Zinc</keyword>
<feature type="region of interest" description="Disordered" evidence="10">
    <location>
        <begin position="300"/>
        <end position="319"/>
    </location>
</feature>
<dbReference type="InterPro" id="IPR011990">
    <property type="entry name" value="TPR-like_helical_dom_sf"/>
</dbReference>
<dbReference type="InterPro" id="IPR036855">
    <property type="entry name" value="Znf_CCCH_sf"/>
</dbReference>
<keyword evidence="2 9" id="KW-0479">Metal-binding</keyword>
<feature type="region of interest" description="Disordered" evidence="10">
    <location>
        <begin position="231"/>
        <end position="280"/>
    </location>
</feature>
<dbReference type="GO" id="GO:0016787">
    <property type="term" value="F:hydrolase activity"/>
    <property type="evidence" value="ECO:0007669"/>
    <property type="project" value="UniProtKB-KW"/>
</dbReference>
<evidence type="ECO:0000256" key="9">
    <source>
        <dbReference type="PROSITE-ProRule" id="PRU00723"/>
    </source>
</evidence>
<dbReference type="PANTHER" id="PTHR43788">
    <property type="entry name" value="DNA2/NAM7 HELICASE FAMILY MEMBER"/>
    <property type="match status" value="1"/>
</dbReference>
<feature type="region of interest" description="Disordered" evidence="10">
    <location>
        <begin position="1"/>
        <end position="28"/>
    </location>
</feature>
<dbReference type="SMART" id="SM00955">
    <property type="entry name" value="RNB"/>
    <property type="match status" value="1"/>
</dbReference>
<dbReference type="Proteomes" id="UP000225706">
    <property type="component" value="Unassembled WGS sequence"/>
</dbReference>
<dbReference type="PANTHER" id="PTHR43788:SF16">
    <property type="entry name" value="HELICASE WITH ZINC FINGER 2"/>
    <property type="match status" value="1"/>
</dbReference>
<dbReference type="FunFam" id="3.40.50.300:FF:001313">
    <property type="entry name" value="Helicase with zinc finger domain 2"/>
    <property type="match status" value="1"/>
</dbReference>
<sequence length="3435" mass="393779">MPRGKRRKNKEKERSVNSPQRPGDVVPLQADTPTTLVNIHQNSSQDIQHRVMAMMERAMFFLFWGNHELSFKESEAALNLSKEEGFQDGICRATLLMLITLERKGDITAAFLLAVSLKATHFEVAKPHVRRLREILKRSISQSFKLAKDLRIDLMSSGIALFKNGAFREAVEHFIEVVRVFSVFNRDPHFYLARCQLELGESFKAKENCQKVLQHHPDDDEARNLMESIDATIPKQNKDQKGTKKKKSTLTAVSDAPSPVKVVPDKKPAMNRRQKKCEEHRRMKEVEEIGIEIKHIIEIDSESKGQKQDGKESALDEEKLLPSYDVKSAMEATSFKRISSDEKPNLQAAIASGARPKQRKVSERSRTSKVATAEGDKGRKKNPKAMIHQESSKGQNTSSAVGAIGHCKDWNLNIYRGQKQKEEGQVNESQWKATKARQTSRKDCSTQGRAKAAIVSTLSTKANSETSVVTKPSKSQWERLEEISPLQIHRALQFGKASEEGPLTAKTESTEKAAQSVTPDTLCNNRSGQSTKMLPEGVFTMCAHFLQDNRRGRAFQRPKLCLRCSKDSSKHFYGVWRSSKKEWQVMRPYPNEVSSKTPFRPCWYFIEGLKCRNDPCTFAHGQKELQFWTMERKSDQVSFRKTSMVQKTQSKDYLANLANPRERLEESSIIPSHPRPPPTKVYPGKFQLCKWWSSGERCRYGKFCTYAHGEEELKSWMEYNDEGQENESDEEQTTEKAERDEAIPRSEMVYSLPGVTVSCNNDPVVKIVLPDDDDGASCKLYWIFSVTFEISEVGKLREIDLLHRYHEYYRLTEVKGFVNNECIFHELPKQRWSYSIPCDSDEREGRMEVVITVSFNTTKLNQTFTQCLSFDFGKKPYLLQGLNVDIAKRDALRGISEIRQQLRLDPIVWTEGSIDIVPWPKTTDTGDHNVLLLEKYRLPERIENVISLQIVERGLTMENYKRVMHQLLFTEELFRKKAISSYALDNVILQCKSSVSDGRSGFIYAEKGEVFGIVSFQEHGFHQLEGCARRLLTRNVQYSWLKPRNSDSKKVYEVKVEHVEFQSGLLILKLSPRVCSELFLKEDSCVSVDVQLQLNRQTLCEWHGTIDKLGPVHLNLLFPDRNTAKVSRREDIHLQNWLPLDSKLNDNQKDVIKRILSPGNSSPPIVVFGPFGTGKTFTLNQAIRQLVTRRSNHILLCTHTNSAANIHVELLHEYLTKQKGLKATKPLRIYHTERRLNADSEIAKKYCLIENGAYILPTREQVMRHRVIITTLAVSRNLLELHLNHGFFTHILIDEAAQAMEPEALIPLALAGPNTKVVFTGDHMQISPEVYSPYAREWGLQKSLPERLFDVMYKEKPERNNEIMFLTENYRCHSEILQFSSYNFYGEGLKASSEQPPHPRLQPLLFFSVYGMEEARENSYINETEVKEVVKRVKELADDWPIEWKYKDLSRIGVISAYTRQVRAIRTLLRKESKELANVTVESIYNVQGKEFRALFISTVRTSLTYPKLHSPGDKTQQLYWEFFSDPKLLNTAITRAMSLVAVIGDAVSLCSVGECRGNWRDYIRRCDQLGSLCGATYREIRKVLDAPLLNITLNPAAAVFVPSANSELKPPKEENEKNTVGLQDENAMETSLDNHITMSEFERSSAQVDFGPGRITAEEGEEEQQATQQPCVDAMQGDSSSQQDELLVISEVRKTAKLENDESSIDQGTLEDFEDFRRESFEDETVFSRYFDEIIQALVQKCRETETRALENSIQNEEFPSLQDAATLQPKRSQAMDHQDKPSYQMKLTFSGLSSEDYQIYFDSKGRQKARLVNPGFHQKKSERLKRLTRPVKQDYFLDAEVLLNLVSDQPLTYLVSTLRLDSEAFHNAYAMVSDTKTPDIKIKGRVKRVFDMDYVVVKVEEKQSVDELPSRLGKIEGVLHHIISPHERQFVCKVDYENPDLMRPINKSIPRIVILSAEGVRGVPLYKEMREGNERKVKVDEMDHKEFLSGKYLLLVQYLQWRQDCTNPLGILIRKLPQRYTLKTSMEILFAEHGIRKSFNKSCMEEVSRRFPSSWSIPGQERERRSNMVIDGAFTIDPENSKDLDDALSLEFLSDSLYRIGIHIADVSYFVKPGSSLDKEALFRCTSYYPGGDYQSVPMLPCELSENHCSLLPGKDRLCLSVFLDMSADGELVGRPQIERTIVRSTCQLTYSHAQKIIDGQQSLDLQIPKKVERDIRTLSALAQKRRKLRLREASFDHWSNSNEPDDYEAHELVEEMMILVNEKIGELISSQAPELASLRIQLPPKDHRLKEWVKKNGQVIKYSMFLRGFYSDLELEQMTKDAQIRDVADFKVPHSVWSNVCNAAEFGDITELKRLICNESNFPQLAVAKSEFQRIQQKAQYVCEKDQPGENIFHFSLRKRKYTHFTSPIRRYIDIQVHRLVLNLISKDHGAERPSKDRIAHACRRSTFSQVNSRKFDRACGRGHLAEKLKKASRETKAIIAMIEDKRMRLEITGRECQHVPKKETVLKFSSLNPFEFSINPDSSEIFLTWKLRLYIAPKVNDNGNVEILEKEREKVLLLLSGGYNGTRGVLNLPVKNWQKLVKAAQGSDYVKAKILTEEIEAERQEVFGNQQNLGKREKCDPRMEHFYEKQVSLRTFDVVQVQLSALMTNGMLHPQIQLFKISANVHICIEHRKHPRMCFATTTRYRASQREYSSLDRYIAAWEPVLAMEAATVAVDEANEFTIYDLDVLWREEVKEMPRGSFSLKNEYCTTRQIEFHPGDFVCIRVRDDTHIKNSKTHSFSSDIGKYQKMDSAVEEQPGFTNACATSSMKGNSVASSSIWVGQCVVKHVEKSNGPIWKVEMDFHQSASDFPKELLDNNHLSTLSVIHRSLPHRRMFAALEELKNASKLTHDICMGKERIEGRFNVESWLPPNHSIVTEHPECRFNPLNRYQQAAVKEALVKPFTLIQGPPGTGKTVTGVHIAFWFAKQNKQGYRCLSSQDAIDPDNPDKPGAPPQVIYCGPSNRSVDVVAEYMIRIPDLKIIRVYGDLREQAEFPIPNQSQYLKQSSDDGTEIPEKLKNVSLHHIIRKHPCPYADLLRMYEQKFEDNRKEKQRTSDQDVETYCKLIGKAEVWALQSSGAQIILCTCSVAGNRRMVASCDNTQQCIIDECGMCMELESLVPITFSRAKQVVLIGDHKQLQPIVKDQQAMTLGLNISMFERLSDRAQMLEIHYRMQKDICSFPSNYFYEGKLKTDESVPTNDPKLPQSFWPDPSVPLAFCHVEGEEESTPIKTTHSGEDSKSNQKEVRKVVHVARCLVFKNGVSPSDVVILSPYREQRERISKALEGNIISKKILVTTITKSQGSEWDYVILSLVRSLNKDDLEPDPSLHWLREHLGFLTDEHQMNVGLTRARKGLCIIGNKNLLMHHPMWEKLIDFYVKKKCIVNESAWPKS</sequence>
<feature type="compositionally biased region" description="Polar residues" evidence="10">
    <location>
        <begin position="512"/>
        <end position="527"/>
    </location>
</feature>
<dbReference type="GO" id="GO:0003723">
    <property type="term" value="F:RNA binding"/>
    <property type="evidence" value="ECO:0007669"/>
    <property type="project" value="InterPro"/>
</dbReference>
<evidence type="ECO:0000256" key="4">
    <source>
        <dbReference type="ARBA" id="ARBA00022771"/>
    </source>
</evidence>
<evidence type="ECO:0000256" key="3">
    <source>
        <dbReference type="ARBA" id="ARBA00022741"/>
    </source>
</evidence>
<dbReference type="InterPro" id="IPR003593">
    <property type="entry name" value="AAA+_ATPase"/>
</dbReference>
<dbReference type="PROSITE" id="PS01175">
    <property type="entry name" value="RIBONUCLEASE_II"/>
    <property type="match status" value="1"/>
</dbReference>
<dbReference type="Pfam" id="PF13086">
    <property type="entry name" value="AAA_11"/>
    <property type="match status" value="3"/>
</dbReference>
<feature type="region of interest" description="Disordered" evidence="10">
    <location>
        <begin position="498"/>
        <end position="527"/>
    </location>
</feature>